<reference evidence="1 2" key="1">
    <citation type="submission" date="2021-02" db="EMBL/GenBank/DDBJ databases">
        <title>Safari Cat Assemblies.</title>
        <authorList>
            <person name="Bredemeyer K.R."/>
            <person name="Murphy W.J."/>
        </authorList>
    </citation>
    <scope>NUCLEOTIDE SEQUENCE [LARGE SCALE GENOMIC DNA]</scope>
</reference>
<accession>A0ABI7VZA6</accession>
<evidence type="ECO:0000313" key="2">
    <source>
        <dbReference type="Proteomes" id="UP000823872"/>
    </source>
</evidence>
<reference evidence="1" key="3">
    <citation type="submission" date="2025-09" db="UniProtKB">
        <authorList>
            <consortium name="Ensembl"/>
        </authorList>
    </citation>
    <scope>IDENTIFICATION</scope>
    <source>
        <strain evidence="1">breed Abyssinian</strain>
    </source>
</reference>
<name>A0ABI7VZA6_FELCA</name>
<keyword evidence="2" id="KW-1185">Reference proteome</keyword>
<organism evidence="1 2">
    <name type="scientific">Felis catus</name>
    <name type="common">Cat</name>
    <name type="synonym">Felis silvestris catus</name>
    <dbReference type="NCBI Taxonomy" id="9685"/>
    <lineage>
        <taxon>Eukaryota</taxon>
        <taxon>Metazoa</taxon>
        <taxon>Chordata</taxon>
        <taxon>Craniata</taxon>
        <taxon>Vertebrata</taxon>
        <taxon>Euteleostomi</taxon>
        <taxon>Mammalia</taxon>
        <taxon>Eutheria</taxon>
        <taxon>Laurasiatheria</taxon>
        <taxon>Carnivora</taxon>
        <taxon>Feliformia</taxon>
        <taxon>Felidae</taxon>
        <taxon>Felinae</taxon>
        <taxon>Felis</taxon>
    </lineage>
</organism>
<evidence type="ECO:0000313" key="1">
    <source>
        <dbReference type="Ensembl" id="ENSFCTP00005003458.1"/>
    </source>
</evidence>
<reference evidence="1" key="2">
    <citation type="submission" date="2025-08" db="UniProtKB">
        <authorList>
            <consortium name="Ensembl"/>
        </authorList>
    </citation>
    <scope>IDENTIFICATION</scope>
    <source>
        <strain evidence="1">breed Abyssinian</strain>
    </source>
</reference>
<dbReference type="GeneTree" id="ENSGT00960000189461"/>
<proteinExistence type="predicted"/>
<sequence length="65" mass="7533">ILGNIKIFPLFLSVRQASLDNPLRLWRADSMWRVWGLQLNKDRDVGRIHGCGVNTFDIEPVEARQ</sequence>
<protein>
    <submittedName>
        <fullName evidence="1">Uncharacterized protein</fullName>
    </submittedName>
</protein>
<dbReference type="Ensembl" id="ENSFCTT00005005609.1">
    <property type="protein sequence ID" value="ENSFCTP00005003458.1"/>
    <property type="gene ID" value="ENSFCTG00005002136.1"/>
</dbReference>
<dbReference type="Proteomes" id="UP000823872">
    <property type="component" value="Chromosome A3"/>
</dbReference>